<gene>
    <name evidence="3" type="ORF">HPG69_007215</name>
</gene>
<feature type="domain" description="KRAB" evidence="2">
    <location>
        <begin position="149"/>
        <end position="268"/>
    </location>
</feature>
<dbReference type="EMBL" id="JACDTQ010000092">
    <property type="protein sequence ID" value="KAF5929465.1"/>
    <property type="molecule type" value="Genomic_DNA"/>
</dbReference>
<dbReference type="CDD" id="cd07765">
    <property type="entry name" value="KRAB_A-box"/>
    <property type="match status" value="1"/>
</dbReference>
<reference evidence="3 4" key="1">
    <citation type="journal article" date="2020" name="Mol. Biol. Evol.">
        <title>Interspecific Gene Flow and the Evolution of Specialization in Black and White Rhinoceros.</title>
        <authorList>
            <person name="Moodley Y."/>
            <person name="Westbury M.V."/>
            <person name="Russo I.M."/>
            <person name="Gopalakrishnan S."/>
            <person name="Rakotoarivelo A."/>
            <person name="Olsen R.A."/>
            <person name="Prost S."/>
            <person name="Tunstall T."/>
            <person name="Ryder O.A."/>
            <person name="Dalen L."/>
            <person name="Bruford M.W."/>
        </authorList>
    </citation>
    <scope>NUCLEOTIDE SEQUENCE [LARGE SCALE GENOMIC DNA]</scope>
    <source>
        <strain evidence="3">SBR-YM</strain>
        <tissue evidence="3">Skin</tissue>
    </source>
</reference>
<dbReference type="Pfam" id="PF01352">
    <property type="entry name" value="KRAB"/>
    <property type="match status" value="1"/>
</dbReference>
<accession>A0A7J7FN38</accession>
<evidence type="ECO:0000313" key="3">
    <source>
        <dbReference type="EMBL" id="KAF5929465.1"/>
    </source>
</evidence>
<feature type="compositionally biased region" description="Basic and acidic residues" evidence="1">
    <location>
        <begin position="133"/>
        <end position="142"/>
    </location>
</feature>
<dbReference type="GO" id="GO:0006355">
    <property type="term" value="P:regulation of DNA-templated transcription"/>
    <property type="evidence" value="ECO:0007669"/>
    <property type="project" value="InterPro"/>
</dbReference>
<evidence type="ECO:0000256" key="1">
    <source>
        <dbReference type="SAM" id="MobiDB-lite"/>
    </source>
</evidence>
<feature type="region of interest" description="Disordered" evidence="1">
    <location>
        <begin position="113"/>
        <end position="149"/>
    </location>
</feature>
<dbReference type="InterPro" id="IPR050169">
    <property type="entry name" value="Krueppel_C2H2_ZnF"/>
</dbReference>
<comment type="caution">
    <text evidence="3">The sequence shown here is derived from an EMBL/GenBank/DDBJ whole genome shotgun (WGS) entry which is preliminary data.</text>
</comment>
<name>A0A7J7FN38_DICBM</name>
<evidence type="ECO:0000259" key="2">
    <source>
        <dbReference type="PROSITE" id="PS50805"/>
    </source>
</evidence>
<dbReference type="SMART" id="SM00349">
    <property type="entry name" value="KRAB"/>
    <property type="match status" value="1"/>
</dbReference>
<dbReference type="PANTHER" id="PTHR23232">
    <property type="entry name" value="KRAB DOMAIN C2H2 ZINC FINGER"/>
    <property type="match status" value="1"/>
</dbReference>
<dbReference type="InterPro" id="IPR001909">
    <property type="entry name" value="KRAB"/>
</dbReference>
<dbReference type="AlphaFoldDB" id="A0A7J7FN38"/>
<dbReference type="SUPFAM" id="SSF109640">
    <property type="entry name" value="KRAB domain (Kruppel-associated box)"/>
    <property type="match status" value="1"/>
</dbReference>
<evidence type="ECO:0000313" key="4">
    <source>
        <dbReference type="Proteomes" id="UP000551758"/>
    </source>
</evidence>
<dbReference type="Proteomes" id="UP000551758">
    <property type="component" value="Unassembled WGS sequence"/>
</dbReference>
<proteinExistence type="predicted"/>
<dbReference type="PANTHER" id="PTHR23232:SF142">
    <property type="entry name" value="GASTRULA ZINC FINGER PROTEIN XLCGF57.1-LIKE-RELATED"/>
    <property type="match status" value="1"/>
</dbReference>
<dbReference type="Gene3D" id="6.10.140.140">
    <property type="match status" value="1"/>
</dbReference>
<feature type="region of interest" description="Disordered" evidence="1">
    <location>
        <begin position="1"/>
        <end position="100"/>
    </location>
</feature>
<organism evidence="3 4">
    <name type="scientific">Diceros bicornis minor</name>
    <name type="common">South-central black rhinoceros</name>
    <dbReference type="NCBI Taxonomy" id="77932"/>
    <lineage>
        <taxon>Eukaryota</taxon>
        <taxon>Metazoa</taxon>
        <taxon>Chordata</taxon>
        <taxon>Craniata</taxon>
        <taxon>Vertebrata</taxon>
        <taxon>Euteleostomi</taxon>
        <taxon>Mammalia</taxon>
        <taxon>Eutheria</taxon>
        <taxon>Laurasiatheria</taxon>
        <taxon>Perissodactyla</taxon>
        <taxon>Rhinocerotidae</taxon>
        <taxon>Diceros</taxon>
    </lineage>
</organism>
<dbReference type="InterPro" id="IPR036051">
    <property type="entry name" value="KRAB_dom_sf"/>
</dbReference>
<keyword evidence="4" id="KW-1185">Reference proteome</keyword>
<protein>
    <recommendedName>
        <fullName evidence="2">KRAB domain-containing protein</fullName>
    </recommendedName>
</protein>
<dbReference type="PROSITE" id="PS50805">
    <property type="entry name" value="KRAB"/>
    <property type="match status" value="1"/>
</dbReference>
<sequence>MAAAWSGRARRDAGVSGSCSPGRRTDALRRGPTGAIVRRARGVSAARNSRPSGAVRGLAGDAAQGAPSLSPFPAKLRIRSWPRQPSSCRRAGRGGVVRASGPKKDYSLRVWQAEPSGPADWGGGPLPLAGEGGRADSARRGETGPQEPVTFEDVTVGFTPEEWGLLDLEKKSLYREVMLENYRNLVSVGCRDQSASVKALETEGEGFTLYQRKKATSHMAFEASPSPSLRGLEYQGEHQLSKPDVVSQLEEEEELWSVERGIPQDTFSVSIKKFYDRSCCIYLEFSCKYDKIQTEGPKVLVKEIPSPSHLEAVVSQQILHLPKRQVLGGLHETAVTVTDLKTLTNVKMIISAFGRSSSGPGFGVSNAQDPVGSLSSPVGETYLEGDATGCLAELRSE</sequence>